<organism evidence="2 3">
    <name type="scientific">Mikania micrantha</name>
    <name type="common">bitter vine</name>
    <dbReference type="NCBI Taxonomy" id="192012"/>
    <lineage>
        <taxon>Eukaryota</taxon>
        <taxon>Viridiplantae</taxon>
        <taxon>Streptophyta</taxon>
        <taxon>Embryophyta</taxon>
        <taxon>Tracheophyta</taxon>
        <taxon>Spermatophyta</taxon>
        <taxon>Magnoliopsida</taxon>
        <taxon>eudicotyledons</taxon>
        <taxon>Gunneridae</taxon>
        <taxon>Pentapetalae</taxon>
        <taxon>asterids</taxon>
        <taxon>campanulids</taxon>
        <taxon>Asterales</taxon>
        <taxon>Asteraceae</taxon>
        <taxon>Asteroideae</taxon>
        <taxon>Heliantheae alliance</taxon>
        <taxon>Eupatorieae</taxon>
        <taxon>Mikania</taxon>
    </lineage>
</organism>
<sequence length="108" mass="11987">MVQTTRDDDGGGETQTSTMGCERFDDGIGRRCETLKSTKMRRLWGVCEGRRDRRLHYGARGNAAVVLAEPKGMGSESCDLGWKEERGKDFGIFTGLVIVLSDLLNPFI</sequence>
<evidence type="ECO:0000256" key="1">
    <source>
        <dbReference type="SAM" id="MobiDB-lite"/>
    </source>
</evidence>
<dbReference type="EMBL" id="SZYD01000018">
    <property type="protein sequence ID" value="KAD2805143.1"/>
    <property type="molecule type" value="Genomic_DNA"/>
</dbReference>
<protein>
    <submittedName>
        <fullName evidence="2">Uncharacterized protein</fullName>
    </submittedName>
</protein>
<name>A0A5N6LU91_9ASTR</name>
<evidence type="ECO:0000313" key="2">
    <source>
        <dbReference type="EMBL" id="KAD2805143.1"/>
    </source>
</evidence>
<feature type="region of interest" description="Disordered" evidence="1">
    <location>
        <begin position="1"/>
        <end position="22"/>
    </location>
</feature>
<keyword evidence="3" id="KW-1185">Reference proteome</keyword>
<comment type="caution">
    <text evidence="2">The sequence shown here is derived from an EMBL/GenBank/DDBJ whole genome shotgun (WGS) entry which is preliminary data.</text>
</comment>
<reference evidence="2 3" key="1">
    <citation type="submission" date="2019-05" db="EMBL/GenBank/DDBJ databases">
        <title>Mikania micrantha, genome provides insights into the molecular mechanism of rapid growth.</title>
        <authorList>
            <person name="Liu B."/>
        </authorList>
    </citation>
    <scope>NUCLEOTIDE SEQUENCE [LARGE SCALE GENOMIC DNA]</scope>
    <source>
        <strain evidence="2">NLD-2019</strain>
        <tissue evidence="2">Leaf</tissue>
    </source>
</reference>
<accession>A0A5N6LU91</accession>
<dbReference type="AlphaFoldDB" id="A0A5N6LU91"/>
<dbReference type="Proteomes" id="UP000326396">
    <property type="component" value="Linkage Group LG8"/>
</dbReference>
<gene>
    <name evidence="2" type="ORF">E3N88_38520</name>
</gene>
<proteinExistence type="predicted"/>
<evidence type="ECO:0000313" key="3">
    <source>
        <dbReference type="Proteomes" id="UP000326396"/>
    </source>
</evidence>